<protein>
    <submittedName>
        <fullName evidence="5">Uncharacterized protein</fullName>
    </submittedName>
</protein>
<dbReference type="Gene3D" id="3.40.50.300">
    <property type="entry name" value="P-loop containing nucleotide triphosphate hydrolases"/>
    <property type="match status" value="1"/>
</dbReference>
<dbReference type="CDD" id="cd19499">
    <property type="entry name" value="RecA-like_ClpB_Hsp104-like"/>
    <property type="match status" value="1"/>
</dbReference>
<dbReference type="Pfam" id="PF07724">
    <property type="entry name" value="AAA_2"/>
    <property type="match status" value="1"/>
</dbReference>
<dbReference type="InterPro" id="IPR006652">
    <property type="entry name" value="Kelch_1"/>
</dbReference>
<dbReference type="Gene3D" id="3.30.710.10">
    <property type="entry name" value="Potassium Channel Kv1.1, Chain A"/>
    <property type="match status" value="1"/>
</dbReference>
<dbReference type="PROSITE" id="PS50297">
    <property type="entry name" value="ANK_REP_REGION"/>
    <property type="match status" value="2"/>
</dbReference>
<dbReference type="SMART" id="SM00612">
    <property type="entry name" value="Kelch"/>
    <property type="match status" value="6"/>
</dbReference>
<dbReference type="SMART" id="SM00875">
    <property type="entry name" value="BACK"/>
    <property type="match status" value="1"/>
</dbReference>
<dbReference type="PROSITE" id="PS50088">
    <property type="entry name" value="ANK_REPEAT"/>
    <property type="match status" value="2"/>
</dbReference>
<keyword evidence="3" id="KW-0547">Nucleotide-binding</keyword>
<keyword evidence="4" id="KW-0067">ATP-binding</keyword>
<dbReference type="SUPFAM" id="SSF52540">
    <property type="entry name" value="P-loop containing nucleoside triphosphate hydrolases"/>
    <property type="match status" value="1"/>
</dbReference>
<dbReference type="Pfam" id="PF01344">
    <property type="entry name" value="Kelch_1"/>
    <property type="match status" value="2"/>
</dbReference>
<dbReference type="InterPro" id="IPR003959">
    <property type="entry name" value="ATPase_AAA_core"/>
</dbReference>
<reference evidence="5" key="1">
    <citation type="submission" date="2020-11" db="EMBL/GenBank/DDBJ databases">
        <authorList>
            <person name="Tran Van P."/>
        </authorList>
    </citation>
    <scope>NUCLEOTIDE SEQUENCE</scope>
</reference>
<name>A0A7R8ZJW2_9CRUS</name>
<organism evidence="5">
    <name type="scientific">Cyprideis torosa</name>
    <dbReference type="NCBI Taxonomy" id="163714"/>
    <lineage>
        <taxon>Eukaryota</taxon>
        <taxon>Metazoa</taxon>
        <taxon>Ecdysozoa</taxon>
        <taxon>Arthropoda</taxon>
        <taxon>Crustacea</taxon>
        <taxon>Oligostraca</taxon>
        <taxon>Ostracoda</taxon>
        <taxon>Podocopa</taxon>
        <taxon>Podocopida</taxon>
        <taxon>Cytherocopina</taxon>
        <taxon>Cytheroidea</taxon>
        <taxon>Cytherideidae</taxon>
        <taxon>Cyprideis</taxon>
    </lineage>
</organism>
<dbReference type="InterPro" id="IPR003593">
    <property type="entry name" value="AAA+_ATPase"/>
</dbReference>
<dbReference type="SMART" id="SM01086">
    <property type="entry name" value="ClpB_D2-small"/>
    <property type="match status" value="1"/>
</dbReference>
<dbReference type="Pfam" id="PF00651">
    <property type="entry name" value="BTB"/>
    <property type="match status" value="1"/>
</dbReference>
<dbReference type="Gene3D" id="1.25.40.420">
    <property type="match status" value="1"/>
</dbReference>
<dbReference type="PANTHER" id="PTHR45632:SF17">
    <property type="entry name" value="KELCH-LIKE PROTEIN 31"/>
    <property type="match status" value="1"/>
</dbReference>
<dbReference type="Pfam" id="PF13857">
    <property type="entry name" value="Ank_5"/>
    <property type="match status" value="1"/>
</dbReference>
<dbReference type="InterPro" id="IPR011043">
    <property type="entry name" value="Gal_Oxase/kelch_b-propeller"/>
</dbReference>
<sequence length="1077" mass="119768">MSEILRRLEKFSSSDEDSSLDLSDESVSDTMSELGLYGSGGGVGGNDPKVVKFLRAAHTGDAATVSAMIKSGADPNVRHRLGWTALHAASIGGHYDTVRVLLDGGATVDMPDEFSTVYLKARELGLASLDVMVTREDEFSDNLSSRSSFKGCTALHYAVLADSLPVVKLLLERGASCIAENEYGHKPLDYAVPGPMKQLLEGRVEKEKQLLKEKLAEERRRFPLENRLKQHIVGQEGAIQLVASTIRRKENGWVDEEHPLVFLFLGSSGIGKTELAKQVAAYLHKNNKDGFIRLDMSEFQEKHEVAKLIGAPPGYVGHDDGGQLTKRLRKNPNAVVLFDEVDKAHPDVLTVLLQLFDEGRLTDGKGKTIVCKDAIFIMTSNLGSEEIAQHALQLREEAEMAALARNQESDMVPLQISKSFKEKVVRPILKAYFRRDEFLGRINEMVYFLPFSRPELLKLVEMELQFWAERAKQKHGIKLEWDKSVLGILADGYDVYYGARSIKHEVERRVISPIAAAHEKGNVKPGCNIVLSAPESGIRMVVSDKAGAEHHVKFHAHRIVLASTIPYFYSMFTIDMMECRQKEITIRGIEPECLESLVNFAYTGKITITEDNVQSLLHGSSFLQMKEVKSACGRFLRKHLSPQNVLGFKRVADSFGCTSLLDACNRYLQKQFKSLVDTDEFLSLGASEVHDILKRDELHVQSEEEVFRALMSWIRHSVEERKAFLPDLLQLVRLPLLTPQFISDEVGTEDLIRSCHRCRDLVDEAKDYYLMPERRPMLQKFRTRPRCCKDAAGFIFAVGGLAKSGDSLSTVEFYDPVPKRWEMAKPMTMNRSRVGVATLRNLLYAVGGYNGHERLAAVEAFDPIAKTWTMVSPMICRRSALGAAATNDHLYVCGGYDGVSSLATVERYDPTSDSWQMISSMHKHRSAAGVVNFGGMIYALGGHDGLSIFNSVEVYDPQTNQWSFTAPMRSKRCRLGVAVLGDKMYACGGYDGASFLKSVEAYDPISEKWEIIASMNVARSRVALVANMGKLWAIGGYDGTANLSSVECYDVETNTWKIVSSMCAHEGGVGVGVIPIP</sequence>
<dbReference type="FunFam" id="1.25.40.420:FF:000001">
    <property type="entry name" value="Kelch-like family member 12"/>
    <property type="match status" value="1"/>
</dbReference>
<dbReference type="Pfam" id="PF07707">
    <property type="entry name" value="BACK"/>
    <property type="match status" value="1"/>
</dbReference>
<accession>A0A7R8ZJW2</accession>
<evidence type="ECO:0000256" key="2">
    <source>
        <dbReference type="ARBA" id="ARBA00022737"/>
    </source>
</evidence>
<dbReference type="InterPro" id="IPR011705">
    <property type="entry name" value="BACK"/>
</dbReference>
<dbReference type="InterPro" id="IPR036770">
    <property type="entry name" value="Ankyrin_rpt-contain_sf"/>
</dbReference>
<dbReference type="InterPro" id="IPR002110">
    <property type="entry name" value="Ankyrin_rpt"/>
</dbReference>
<dbReference type="SUPFAM" id="SSF50965">
    <property type="entry name" value="Galactose oxidase, central domain"/>
    <property type="match status" value="1"/>
</dbReference>
<dbReference type="SUPFAM" id="SSF48403">
    <property type="entry name" value="Ankyrin repeat"/>
    <property type="match status" value="1"/>
</dbReference>
<dbReference type="InterPro" id="IPR000210">
    <property type="entry name" value="BTB/POZ_dom"/>
</dbReference>
<evidence type="ECO:0000256" key="4">
    <source>
        <dbReference type="ARBA" id="ARBA00022840"/>
    </source>
</evidence>
<proteinExistence type="predicted"/>
<dbReference type="Gene3D" id="2.120.10.80">
    <property type="entry name" value="Kelch-type beta propeller"/>
    <property type="match status" value="1"/>
</dbReference>
<dbReference type="InterPro" id="IPR011333">
    <property type="entry name" value="SKP1/BTB/POZ_sf"/>
</dbReference>
<gene>
    <name evidence="5" type="ORF">CTOB1V02_LOCUS4537</name>
</gene>
<evidence type="ECO:0000313" key="5">
    <source>
        <dbReference type="EMBL" id="CAD7226621.1"/>
    </source>
</evidence>
<dbReference type="GO" id="GO:0016887">
    <property type="term" value="F:ATP hydrolysis activity"/>
    <property type="evidence" value="ECO:0007669"/>
    <property type="project" value="InterPro"/>
</dbReference>
<dbReference type="Gene3D" id="1.25.40.20">
    <property type="entry name" value="Ankyrin repeat-containing domain"/>
    <property type="match status" value="1"/>
</dbReference>
<dbReference type="OrthoDB" id="45365at2759"/>
<dbReference type="GO" id="GO:0005737">
    <property type="term" value="C:cytoplasm"/>
    <property type="evidence" value="ECO:0007669"/>
    <property type="project" value="UniProtKB-ARBA"/>
</dbReference>
<dbReference type="InterPro" id="IPR027417">
    <property type="entry name" value="P-loop_NTPase"/>
</dbReference>
<dbReference type="GO" id="GO:0003779">
    <property type="term" value="F:actin binding"/>
    <property type="evidence" value="ECO:0007669"/>
    <property type="project" value="UniProtKB-KW"/>
</dbReference>
<dbReference type="InterPro" id="IPR015915">
    <property type="entry name" value="Kelch-typ_b-propeller"/>
</dbReference>
<dbReference type="InterPro" id="IPR019489">
    <property type="entry name" value="Clp_ATPase_C"/>
</dbReference>
<dbReference type="SMART" id="SM00248">
    <property type="entry name" value="ANK"/>
    <property type="match status" value="3"/>
</dbReference>
<dbReference type="Pfam" id="PF12796">
    <property type="entry name" value="Ank_2"/>
    <property type="match status" value="1"/>
</dbReference>
<dbReference type="PANTHER" id="PTHR45632">
    <property type="entry name" value="LD33804P"/>
    <property type="match status" value="1"/>
</dbReference>
<keyword evidence="2" id="KW-0677">Repeat</keyword>
<dbReference type="PRINTS" id="PR00300">
    <property type="entry name" value="CLPPROTEASEA"/>
</dbReference>
<dbReference type="EMBL" id="OB660877">
    <property type="protein sequence ID" value="CAD7226621.1"/>
    <property type="molecule type" value="Genomic_DNA"/>
</dbReference>
<evidence type="ECO:0000256" key="1">
    <source>
        <dbReference type="ARBA" id="ARBA00022441"/>
    </source>
</evidence>
<dbReference type="SMART" id="SM00382">
    <property type="entry name" value="AAA"/>
    <property type="match status" value="1"/>
</dbReference>
<dbReference type="AlphaFoldDB" id="A0A7R8ZJW2"/>
<keyword evidence="1" id="KW-0880">Kelch repeat</keyword>
<dbReference type="PROSITE" id="PS50097">
    <property type="entry name" value="BTB"/>
    <property type="match status" value="1"/>
</dbReference>
<dbReference type="Pfam" id="PF24681">
    <property type="entry name" value="Kelch_KLHDC2_KLHL20_DRC7"/>
    <property type="match status" value="1"/>
</dbReference>
<dbReference type="InterPro" id="IPR001270">
    <property type="entry name" value="ClpA/B"/>
</dbReference>
<dbReference type="GO" id="GO:0005524">
    <property type="term" value="F:ATP binding"/>
    <property type="evidence" value="ECO:0007669"/>
    <property type="project" value="UniProtKB-KW"/>
</dbReference>
<dbReference type="SMART" id="SM00225">
    <property type="entry name" value="BTB"/>
    <property type="match status" value="1"/>
</dbReference>
<evidence type="ECO:0000256" key="3">
    <source>
        <dbReference type="ARBA" id="ARBA00022741"/>
    </source>
</evidence>
<dbReference type="SUPFAM" id="SSF54695">
    <property type="entry name" value="POZ domain"/>
    <property type="match status" value="1"/>
</dbReference>
<dbReference type="Pfam" id="PF10431">
    <property type="entry name" value="ClpB_D2-small"/>
    <property type="match status" value="1"/>
</dbReference>
<dbReference type="Gene3D" id="1.10.8.60">
    <property type="match status" value="1"/>
</dbReference>